<gene>
    <name evidence="1" type="ORF">NCTC12860_00898</name>
</gene>
<reference evidence="1 2" key="1">
    <citation type="submission" date="2018-06" db="EMBL/GenBank/DDBJ databases">
        <authorList>
            <consortium name="Pathogen Informatics"/>
            <person name="Doyle S."/>
        </authorList>
    </citation>
    <scope>NUCLEOTIDE SEQUENCE [LARGE SCALE GENOMIC DNA]</scope>
    <source>
        <strain evidence="1 2">NCTC12860</strain>
    </source>
</reference>
<dbReference type="Proteomes" id="UP000253846">
    <property type="component" value="Unassembled WGS sequence"/>
</dbReference>
<dbReference type="EMBL" id="UFTD01000001">
    <property type="protein sequence ID" value="SSZ39682.1"/>
    <property type="molecule type" value="Genomic_DNA"/>
</dbReference>
<organism evidence="1 2">
    <name type="scientific">Bartonella grahamii</name>
    <dbReference type="NCBI Taxonomy" id="33045"/>
    <lineage>
        <taxon>Bacteria</taxon>
        <taxon>Pseudomonadati</taxon>
        <taxon>Pseudomonadota</taxon>
        <taxon>Alphaproteobacteria</taxon>
        <taxon>Hyphomicrobiales</taxon>
        <taxon>Bartonellaceae</taxon>
        <taxon>Bartonella</taxon>
    </lineage>
</organism>
<dbReference type="AlphaFoldDB" id="A0A336NLN9"/>
<name>A0A336NLN9_BARGR</name>
<sequence>MLQFILFIYFLRLIYPVLEAILSIKKESKELSNQNLIAKRVEGKTFYKTILKLADPTIFAVSYIGGKTG</sequence>
<accession>A0A336NLN9</accession>
<evidence type="ECO:0000313" key="2">
    <source>
        <dbReference type="Proteomes" id="UP000253846"/>
    </source>
</evidence>
<proteinExistence type="predicted"/>
<evidence type="ECO:0000313" key="1">
    <source>
        <dbReference type="EMBL" id="SSZ39682.1"/>
    </source>
</evidence>
<protein>
    <submittedName>
        <fullName evidence="1">Uncharacterized protein</fullName>
    </submittedName>
</protein>
<dbReference type="RefSeq" id="WP_026500167.1">
    <property type="nucleotide sequence ID" value="NZ_UFTD01000001.1"/>
</dbReference>